<name>A0AAW1P0J4_9CHLO</name>
<proteinExistence type="predicted"/>
<dbReference type="AlphaFoldDB" id="A0AAW1P0J4"/>
<accession>A0AAW1P0J4</accession>
<reference evidence="1 2" key="1">
    <citation type="journal article" date="2024" name="Nat. Commun.">
        <title>Phylogenomics reveals the evolutionary origins of lichenization in chlorophyte algae.</title>
        <authorList>
            <person name="Puginier C."/>
            <person name="Libourel C."/>
            <person name="Otte J."/>
            <person name="Skaloud P."/>
            <person name="Haon M."/>
            <person name="Grisel S."/>
            <person name="Petersen M."/>
            <person name="Berrin J.G."/>
            <person name="Delaux P.M."/>
            <person name="Dal Grande F."/>
            <person name="Keller J."/>
        </authorList>
    </citation>
    <scope>NUCLEOTIDE SEQUENCE [LARGE SCALE GENOMIC DNA]</scope>
    <source>
        <strain evidence="1 2">SAG 2036</strain>
    </source>
</reference>
<protein>
    <submittedName>
        <fullName evidence="1">Uncharacterized protein</fullName>
    </submittedName>
</protein>
<keyword evidence="2" id="KW-1185">Reference proteome</keyword>
<gene>
    <name evidence="1" type="ORF">WJX73_008545</name>
</gene>
<organism evidence="1 2">
    <name type="scientific">Symbiochloris irregularis</name>
    <dbReference type="NCBI Taxonomy" id="706552"/>
    <lineage>
        <taxon>Eukaryota</taxon>
        <taxon>Viridiplantae</taxon>
        <taxon>Chlorophyta</taxon>
        <taxon>core chlorophytes</taxon>
        <taxon>Trebouxiophyceae</taxon>
        <taxon>Trebouxiales</taxon>
        <taxon>Trebouxiaceae</taxon>
        <taxon>Symbiochloris</taxon>
    </lineage>
</organism>
<dbReference type="Proteomes" id="UP001465755">
    <property type="component" value="Unassembled WGS sequence"/>
</dbReference>
<evidence type="ECO:0000313" key="1">
    <source>
        <dbReference type="EMBL" id="KAK9801942.1"/>
    </source>
</evidence>
<sequence length="458" mass="49632">MRGAQPGKQARWAILAGSGLPTFKRRLASGFEQVPLALPTLNESARAEVVRLELVACKHASDVDATAIVADPGIKSLLDFTLGLPGALAVILQELSQLATRSEQLIQGRPPMSLRTALRNPAEVQRLQLAVRDAMQRIIMRTDDVRLPHPMELAAAVLMPFSGLAFSEGTLLSSGRTLQEFMSDSAILVPQFIERDAAWASLDATWSLLMAPDWACYIAGTLRRQGLGEAANSALDMARGALDLDATQRLPGLPWRNLIAAGILANAFLCSGLGLAKIGDFPEEMRLDWQDCRHLFALNGFGDDSAALGDFAAWVDMTAPGKESPTPTLCLYQAGARGSPAGASSIAQALATYDEAAEIVARTNKKLPKDWQFDFMCIHLTTAKFSRRSRVMVRERPGLLLRDHSSLPIWMPPAHQSPALWGLNGRRQARISPRALAMRATPLSCSIRPTGGTQLPFL</sequence>
<evidence type="ECO:0000313" key="2">
    <source>
        <dbReference type="Proteomes" id="UP001465755"/>
    </source>
</evidence>
<dbReference type="EMBL" id="JALJOQ010000074">
    <property type="protein sequence ID" value="KAK9801942.1"/>
    <property type="molecule type" value="Genomic_DNA"/>
</dbReference>
<comment type="caution">
    <text evidence="1">The sequence shown here is derived from an EMBL/GenBank/DDBJ whole genome shotgun (WGS) entry which is preliminary data.</text>
</comment>